<dbReference type="GO" id="GO:0055085">
    <property type="term" value="P:transmembrane transport"/>
    <property type="evidence" value="ECO:0007669"/>
    <property type="project" value="InterPro"/>
</dbReference>
<reference evidence="10 11" key="1">
    <citation type="submission" date="2019-12" db="EMBL/GenBank/DDBJ databases">
        <title>Auraticoccus cholistani sp. nov., an actinomycete isolated from soil of Cholistan desert.</title>
        <authorList>
            <person name="Cheema M.T."/>
        </authorList>
    </citation>
    <scope>NUCLEOTIDE SEQUENCE [LARGE SCALE GENOMIC DNA]</scope>
    <source>
        <strain evidence="10 11">F435</strain>
    </source>
</reference>
<evidence type="ECO:0000256" key="4">
    <source>
        <dbReference type="ARBA" id="ARBA00022692"/>
    </source>
</evidence>
<evidence type="ECO:0000259" key="9">
    <source>
        <dbReference type="PROSITE" id="PS50928"/>
    </source>
</evidence>
<feature type="region of interest" description="Disordered" evidence="8">
    <location>
        <begin position="1"/>
        <end position="24"/>
    </location>
</feature>
<keyword evidence="2 7" id="KW-0813">Transport</keyword>
<dbReference type="PANTHER" id="PTHR30193">
    <property type="entry name" value="ABC TRANSPORTER PERMEASE PROTEIN"/>
    <property type="match status" value="1"/>
</dbReference>
<dbReference type="AlphaFoldDB" id="A0A6A9V258"/>
<comment type="caution">
    <text evidence="10">The sequence shown here is derived from an EMBL/GenBank/DDBJ whole genome shotgun (WGS) entry which is preliminary data.</text>
</comment>
<dbReference type="CDD" id="cd06261">
    <property type="entry name" value="TM_PBP2"/>
    <property type="match status" value="1"/>
</dbReference>
<evidence type="ECO:0000256" key="7">
    <source>
        <dbReference type="RuleBase" id="RU363032"/>
    </source>
</evidence>
<comment type="similarity">
    <text evidence="7">Belongs to the binding-protein-dependent transport system permease family.</text>
</comment>
<evidence type="ECO:0000256" key="3">
    <source>
        <dbReference type="ARBA" id="ARBA00022475"/>
    </source>
</evidence>
<dbReference type="GO" id="GO:0005886">
    <property type="term" value="C:plasma membrane"/>
    <property type="evidence" value="ECO:0007669"/>
    <property type="project" value="UniProtKB-SubCell"/>
</dbReference>
<dbReference type="Gene3D" id="1.10.3720.10">
    <property type="entry name" value="MetI-like"/>
    <property type="match status" value="1"/>
</dbReference>
<feature type="compositionally biased region" description="Basic residues" evidence="8">
    <location>
        <begin position="15"/>
        <end position="24"/>
    </location>
</feature>
<protein>
    <submittedName>
        <fullName evidence="10">ABC transporter permease subunit</fullName>
    </submittedName>
</protein>
<sequence length="315" mass="34372">MEKTAPSSPPAAARPRPRPGRSRLQRSNQRWGLLFCSPAILGILLLTVYPVARSFQQSLTTSTMMTDGRFVGLQNYRDLLTDGAFWQALGNTVFILGWSLPLSIAFALVLALLLNMRVRGRSVYRVLFFLPSIVPLVASAVVWSYVFNPQHGVLNSLLGTVGITGPSWLSDPDWAKPALVVVAVWGVGSLMVILLAGVQDVPAQLYEQARIDGADAFSRFRNVTLPFMSPHLLFALVTGVIAGFQYFTEVFVLTDGTGGPAGSTMVAGLYLYQNIFYFFKTGYASAMAWVLFLVAAAVALVLFRTVGRRVYYGGS</sequence>
<evidence type="ECO:0000313" key="11">
    <source>
        <dbReference type="Proteomes" id="UP000435304"/>
    </source>
</evidence>
<keyword evidence="5 7" id="KW-1133">Transmembrane helix</keyword>
<organism evidence="10 11">
    <name type="scientific">Auraticoccus cholistanensis</name>
    <dbReference type="NCBI Taxonomy" id="2656650"/>
    <lineage>
        <taxon>Bacteria</taxon>
        <taxon>Bacillati</taxon>
        <taxon>Actinomycetota</taxon>
        <taxon>Actinomycetes</taxon>
        <taxon>Propionibacteriales</taxon>
        <taxon>Propionibacteriaceae</taxon>
        <taxon>Auraticoccus</taxon>
    </lineage>
</organism>
<gene>
    <name evidence="10" type="ORF">GC722_16830</name>
</gene>
<feature type="transmembrane region" description="Helical" evidence="7">
    <location>
        <begin position="31"/>
        <end position="52"/>
    </location>
</feature>
<evidence type="ECO:0000313" key="10">
    <source>
        <dbReference type="EMBL" id="MVA77667.1"/>
    </source>
</evidence>
<keyword evidence="11" id="KW-1185">Reference proteome</keyword>
<evidence type="ECO:0000256" key="2">
    <source>
        <dbReference type="ARBA" id="ARBA00022448"/>
    </source>
</evidence>
<feature type="transmembrane region" description="Helical" evidence="7">
    <location>
        <begin position="286"/>
        <end position="306"/>
    </location>
</feature>
<feature type="transmembrane region" description="Helical" evidence="7">
    <location>
        <begin position="93"/>
        <end position="114"/>
    </location>
</feature>
<feature type="transmembrane region" description="Helical" evidence="7">
    <location>
        <begin position="227"/>
        <end position="247"/>
    </location>
</feature>
<accession>A0A6A9V258</accession>
<comment type="subcellular location">
    <subcellularLocation>
        <location evidence="1 7">Cell membrane</location>
        <topology evidence="1 7">Multi-pass membrane protein</topology>
    </subcellularLocation>
</comment>
<evidence type="ECO:0000256" key="1">
    <source>
        <dbReference type="ARBA" id="ARBA00004651"/>
    </source>
</evidence>
<dbReference type="InterPro" id="IPR000515">
    <property type="entry name" value="MetI-like"/>
</dbReference>
<feature type="transmembrane region" description="Helical" evidence="7">
    <location>
        <begin position="178"/>
        <end position="198"/>
    </location>
</feature>
<proteinExistence type="inferred from homology"/>
<feature type="domain" description="ABC transmembrane type-1" evidence="9">
    <location>
        <begin position="89"/>
        <end position="302"/>
    </location>
</feature>
<keyword evidence="4 7" id="KW-0812">Transmembrane</keyword>
<evidence type="ECO:0000256" key="5">
    <source>
        <dbReference type="ARBA" id="ARBA00022989"/>
    </source>
</evidence>
<dbReference type="PROSITE" id="PS50928">
    <property type="entry name" value="ABC_TM1"/>
    <property type="match status" value="1"/>
</dbReference>
<dbReference type="Pfam" id="PF00528">
    <property type="entry name" value="BPD_transp_1"/>
    <property type="match status" value="1"/>
</dbReference>
<dbReference type="Proteomes" id="UP000435304">
    <property type="component" value="Unassembled WGS sequence"/>
</dbReference>
<dbReference type="InterPro" id="IPR051393">
    <property type="entry name" value="ABC_transporter_permease"/>
</dbReference>
<dbReference type="PANTHER" id="PTHR30193:SF1">
    <property type="entry name" value="ABC TRANSPORTER PERMEASE PROTEIN YESP-RELATED"/>
    <property type="match status" value="1"/>
</dbReference>
<dbReference type="InterPro" id="IPR035906">
    <property type="entry name" value="MetI-like_sf"/>
</dbReference>
<keyword evidence="6 7" id="KW-0472">Membrane</keyword>
<feature type="transmembrane region" description="Helical" evidence="7">
    <location>
        <begin position="126"/>
        <end position="146"/>
    </location>
</feature>
<dbReference type="SUPFAM" id="SSF161098">
    <property type="entry name" value="MetI-like"/>
    <property type="match status" value="1"/>
</dbReference>
<dbReference type="RefSeq" id="WP_331714997.1">
    <property type="nucleotide sequence ID" value="NZ_WPCU01000010.1"/>
</dbReference>
<dbReference type="EMBL" id="WPCU01000010">
    <property type="protein sequence ID" value="MVA77667.1"/>
    <property type="molecule type" value="Genomic_DNA"/>
</dbReference>
<keyword evidence="3" id="KW-1003">Cell membrane</keyword>
<evidence type="ECO:0000256" key="8">
    <source>
        <dbReference type="SAM" id="MobiDB-lite"/>
    </source>
</evidence>
<name>A0A6A9V258_9ACTN</name>
<evidence type="ECO:0000256" key="6">
    <source>
        <dbReference type="ARBA" id="ARBA00023136"/>
    </source>
</evidence>